<accession>A0A6C0BQF4</accession>
<protein>
    <submittedName>
        <fullName evidence="1">Uncharacterized protein</fullName>
    </submittedName>
</protein>
<dbReference type="InterPro" id="IPR014729">
    <property type="entry name" value="Rossmann-like_a/b/a_fold"/>
</dbReference>
<proteinExistence type="predicted"/>
<dbReference type="PANTHER" id="PTHR38657:SF1">
    <property type="entry name" value="SLR1343 PROTEIN"/>
    <property type="match status" value="1"/>
</dbReference>
<sequence length="434" mass="52454">MSNNILCIVPNTLFRKSFIVKICLIYEIDKCFIWEYTDFFCKYEYNKKKLILHRASMQSYFNNIKNIFLECIYLSFSDDLINFLKPNDKLFMFENIEFISRKNITRDIIFITSPSFLLTNSQLQKIHIFFKNQKNTKKTIPSFEQFIKISKVYYNMEVDLKHYEHASNYINTEVTIQSLLEKRPYFYNSFVKEAIAYVNNFFSKNCGDCLGFELPIDHNQTRIFLNDLLKQDKVFFELYQDVLSCSLNIGLLNPNDVILEMNKHDVQSVHYNLTYYLIYREYKRYIYIYHYLYVLKCCNPLGFQKSTSYKWNNCTTGMYHVHITISKGIDSGILTEREIVYILGHSMFLHEIHPLDAFKWFMQSSINSYEWFMFYTIYVKVYTKYNRMLWNTSENILNRFQIKGKYDWPKILDDVIITFKQKHKLLLKQKHQKI</sequence>
<organism evidence="1">
    <name type="scientific">viral metagenome</name>
    <dbReference type="NCBI Taxonomy" id="1070528"/>
    <lineage>
        <taxon>unclassified sequences</taxon>
        <taxon>metagenomes</taxon>
        <taxon>organismal metagenomes</taxon>
    </lineage>
</organism>
<dbReference type="AlphaFoldDB" id="A0A6C0BQF4"/>
<dbReference type="InterPro" id="IPR052551">
    <property type="entry name" value="UV-DNA_repair_photolyase"/>
</dbReference>
<evidence type="ECO:0000313" key="1">
    <source>
        <dbReference type="EMBL" id="QHS94290.1"/>
    </source>
</evidence>
<dbReference type="InterPro" id="IPR036134">
    <property type="entry name" value="Crypto/Photolyase_FAD-like_sf"/>
</dbReference>
<reference evidence="1" key="1">
    <citation type="journal article" date="2020" name="Nature">
        <title>Giant virus diversity and host interactions through global metagenomics.</title>
        <authorList>
            <person name="Schulz F."/>
            <person name="Roux S."/>
            <person name="Paez-Espino D."/>
            <person name="Jungbluth S."/>
            <person name="Walsh D.A."/>
            <person name="Denef V.J."/>
            <person name="McMahon K.D."/>
            <person name="Konstantinidis K.T."/>
            <person name="Eloe-Fadrosh E.A."/>
            <person name="Kyrpides N.C."/>
            <person name="Woyke T."/>
        </authorList>
    </citation>
    <scope>NUCLEOTIDE SEQUENCE</scope>
    <source>
        <strain evidence="1">GVMAG-M-3300018416-26</strain>
    </source>
</reference>
<dbReference type="PANTHER" id="PTHR38657">
    <property type="entry name" value="SLR1343 PROTEIN"/>
    <property type="match status" value="1"/>
</dbReference>
<dbReference type="EMBL" id="MN739219">
    <property type="protein sequence ID" value="QHS94290.1"/>
    <property type="molecule type" value="Genomic_DNA"/>
</dbReference>
<dbReference type="Gene3D" id="3.40.50.620">
    <property type="entry name" value="HUPs"/>
    <property type="match status" value="1"/>
</dbReference>
<name>A0A6C0BQF4_9ZZZZ</name>
<dbReference type="SUPFAM" id="SSF48173">
    <property type="entry name" value="Cryptochrome/photolyase FAD-binding domain"/>
    <property type="match status" value="1"/>
</dbReference>
<dbReference type="Gene3D" id="1.10.579.10">
    <property type="entry name" value="DNA Cyclobutane Dipyrimidine Photolyase, subunit A, domain 3"/>
    <property type="match status" value="1"/>
</dbReference>